<feature type="transmembrane region" description="Helical" evidence="4">
    <location>
        <begin position="126"/>
        <end position="150"/>
    </location>
</feature>
<dbReference type="InterPro" id="IPR050671">
    <property type="entry name" value="CD300_family_receptors"/>
</dbReference>
<evidence type="ECO:0000256" key="1">
    <source>
        <dbReference type="ARBA" id="ARBA00004370"/>
    </source>
</evidence>
<dbReference type="STRING" id="61819.ENSACIP00000018674"/>
<feature type="transmembrane region" description="Helical" evidence="4">
    <location>
        <begin position="162"/>
        <end position="183"/>
    </location>
</feature>
<dbReference type="GO" id="GO:0004888">
    <property type="term" value="F:transmembrane signaling receptor activity"/>
    <property type="evidence" value="ECO:0007669"/>
    <property type="project" value="TreeGrafter"/>
</dbReference>
<dbReference type="PANTHER" id="PTHR11860:SF96">
    <property type="match status" value="1"/>
</dbReference>
<reference evidence="6" key="2">
    <citation type="submission" date="2025-09" db="UniProtKB">
        <authorList>
            <consortium name="Ensembl"/>
        </authorList>
    </citation>
    <scope>IDENTIFICATION</scope>
</reference>
<protein>
    <recommendedName>
        <fullName evidence="5">Immunoglobulin V-set domain-containing protein</fullName>
    </recommendedName>
</protein>
<dbReference type="Pfam" id="PF07686">
    <property type="entry name" value="V-set"/>
    <property type="match status" value="1"/>
</dbReference>
<evidence type="ECO:0000259" key="5">
    <source>
        <dbReference type="Pfam" id="PF07686"/>
    </source>
</evidence>
<dbReference type="Gene3D" id="2.60.40.10">
    <property type="entry name" value="Immunoglobulins"/>
    <property type="match status" value="1"/>
</dbReference>
<dbReference type="GO" id="GO:0005886">
    <property type="term" value="C:plasma membrane"/>
    <property type="evidence" value="ECO:0007669"/>
    <property type="project" value="TreeGrafter"/>
</dbReference>
<evidence type="ECO:0000256" key="4">
    <source>
        <dbReference type="SAM" id="Phobius"/>
    </source>
</evidence>
<dbReference type="GeneTree" id="ENSGT00990000203957"/>
<feature type="domain" description="Immunoglobulin V-set" evidence="5">
    <location>
        <begin position="26"/>
        <end position="112"/>
    </location>
</feature>
<evidence type="ECO:0000313" key="6">
    <source>
        <dbReference type="Ensembl" id="ENSACIP00000018674.1"/>
    </source>
</evidence>
<name>A0A3Q0S1D9_AMPCI</name>
<dbReference type="InterPro" id="IPR013783">
    <property type="entry name" value="Ig-like_fold"/>
</dbReference>
<comment type="subcellular location">
    <subcellularLocation>
        <location evidence="1">Membrane</location>
    </subcellularLocation>
</comment>
<dbReference type="Proteomes" id="UP000261340">
    <property type="component" value="Unplaced"/>
</dbReference>
<accession>A0A3Q0S1D9</accession>
<organism evidence="6 7">
    <name type="scientific">Amphilophus citrinellus</name>
    <name type="common">Midas cichlid</name>
    <name type="synonym">Cichlasoma citrinellum</name>
    <dbReference type="NCBI Taxonomy" id="61819"/>
    <lineage>
        <taxon>Eukaryota</taxon>
        <taxon>Metazoa</taxon>
        <taxon>Chordata</taxon>
        <taxon>Craniata</taxon>
        <taxon>Vertebrata</taxon>
        <taxon>Euteleostomi</taxon>
        <taxon>Actinopterygii</taxon>
        <taxon>Neopterygii</taxon>
        <taxon>Teleostei</taxon>
        <taxon>Neoteleostei</taxon>
        <taxon>Acanthomorphata</taxon>
        <taxon>Ovalentaria</taxon>
        <taxon>Cichlomorphae</taxon>
        <taxon>Cichliformes</taxon>
        <taxon>Cichlidae</taxon>
        <taxon>New World cichlids</taxon>
        <taxon>Cichlasomatinae</taxon>
        <taxon>Heroini</taxon>
        <taxon>Amphilophus</taxon>
    </lineage>
</organism>
<keyword evidence="7" id="KW-1185">Reference proteome</keyword>
<evidence type="ECO:0000256" key="2">
    <source>
        <dbReference type="ARBA" id="ARBA00022692"/>
    </source>
</evidence>
<dbReference type="InterPro" id="IPR036179">
    <property type="entry name" value="Ig-like_dom_sf"/>
</dbReference>
<evidence type="ECO:0000313" key="7">
    <source>
        <dbReference type="Proteomes" id="UP000261340"/>
    </source>
</evidence>
<keyword evidence="3 4" id="KW-0472">Membrane</keyword>
<dbReference type="InterPro" id="IPR013106">
    <property type="entry name" value="Ig_V-set"/>
</dbReference>
<sequence length="193" mass="21932">SNAEIYVNHFPCLAFLSASLQLQCDKREITAHIGGEFILKCNYDTNSFRYSKKYWCRGNSRSTCESLAHSENVQNTHKSQVIDLVRRGLFVKVTNLQFGDAGMYWVGIDKIYSDIMTPAHLRYKMFATLCLTSPLSVCSSLSCPLCSFPVSASFSVSVFPSSLLLLLFSTMLLSVFWFLSVTLRKCHRQFQFD</sequence>
<dbReference type="Ensembl" id="ENSACIT00000019178.1">
    <property type="protein sequence ID" value="ENSACIP00000018674.1"/>
    <property type="gene ID" value="ENSACIG00000014553.1"/>
</dbReference>
<dbReference type="PANTHER" id="PTHR11860">
    <property type="entry name" value="POLYMERIC-IMMUNOGLOBULIN RECEPTOR"/>
    <property type="match status" value="1"/>
</dbReference>
<keyword evidence="2 4" id="KW-0812">Transmembrane</keyword>
<dbReference type="SUPFAM" id="SSF48726">
    <property type="entry name" value="Immunoglobulin"/>
    <property type="match status" value="1"/>
</dbReference>
<proteinExistence type="predicted"/>
<evidence type="ECO:0000256" key="3">
    <source>
        <dbReference type="ARBA" id="ARBA00023136"/>
    </source>
</evidence>
<keyword evidence="4" id="KW-1133">Transmembrane helix</keyword>
<dbReference type="AlphaFoldDB" id="A0A3Q0S1D9"/>
<reference evidence="6" key="1">
    <citation type="submission" date="2025-08" db="UniProtKB">
        <authorList>
            <consortium name="Ensembl"/>
        </authorList>
    </citation>
    <scope>IDENTIFICATION</scope>
</reference>